<dbReference type="GO" id="GO:0008270">
    <property type="term" value="F:zinc ion binding"/>
    <property type="evidence" value="ECO:0007669"/>
    <property type="project" value="UniProtKB-UniRule"/>
</dbReference>
<dbReference type="InterPro" id="IPR017370">
    <property type="entry name" value="Hatching_enzyme_Uvs2-like"/>
</dbReference>
<dbReference type="FunFam" id="2.60.120.290:FF:000013">
    <property type="entry name" value="Membrane frizzled-related protein"/>
    <property type="match status" value="1"/>
</dbReference>
<dbReference type="FunFam" id="2.60.120.290:FF:000005">
    <property type="entry name" value="Procollagen C-endopeptidase enhancer 1"/>
    <property type="match status" value="1"/>
</dbReference>
<feature type="domain" description="CUB" evidence="15">
    <location>
        <begin position="228"/>
        <end position="340"/>
    </location>
</feature>
<keyword evidence="10 12" id="KW-1015">Disulfide bond</keyword>
<evidence type="ECO:0000256" key="5">
    <source>
        <dbReference type="ARBA" id="ARBA00022737"/>
    </source>
</evidence>
<evidence type="ECO:0000313" key="17">
    <source>
        <dbReference type="EMBL" id="DBA17563.1"/>
    </source>
</evidence>
<dbReference type="Proteomes" id="UP001181693">
    <property type="component" value="Unassembled WGS sequence"/>
</dbReference>
<dbReference type="InterPro" id="IPR000859">
    <property type="entry name" value="CUB_dom"/>
</dbReference>
<dbReference type="FunFam" id="3.40.390.10:FF:000040">
    <property type="entry name" value="Metalloendopeptidase"/>
    <property type="match status" value="1"/>
</dbReference>
<sequence>MSTIERMNKGSGKLLQHVDIKTKEGRSAIGCPAGNCFWPKSDSGLVNVPYTLDFQFSNEDKAVIEKAMLEFATLTCIRFVPRTSEADYLNIINDIGCWSMLGRSKGSQDVSLDSSGCIFHGVIQHELNHALGFEHEHSRSDRDAYIRILWNNIIPEYKASFNVSDTNNLKLEYDYSSVMHYGKFAFTNEYRLQTIQPIPDNSVKIGQRIGLSNLDVAKINKLYSCNVCSSVLSADTGVFYSASNPSNYPNNYNCTWLIRLSSNQVLLQFKAFDVQTSAGCKSDYIRVFDGPSRTSPLLMDKSCGSGQMPSLVASGPVMLVEFVTDGSITATGFRASYSTVNCGGTFVSPTGSVFSPGFGTQEYLPFSDCTWTIIAPLGSKVRLAFTSFNLESSKTCSYDWLEIRDGVLPTSPFLGSRHCGKEDIQPITSTSNGLILRFVSDSSTQASGFMAKYSIIS</sequence>
<dbReference type="Pfam" id="PF01400">
    <property type="entry name" value="Astacin"/>
    <property type="match status" value="1"/>
</dbReference>
<evidence type="ECO:0000256" key="2">
    <source>
        <dbReference type="ARBA" id="ARBA00022670"/>
    </source>
</evidence>
<evidence type="ECO:0000256" key="3">
    <source>
        <dbReference type="ARBA" id="ARBA00022723"/>
    </source>
</evidence>
<dbReference type="InterPro" id="IPR024079">
    <property type="entry name" value="MetalloPept_cat_dom_sf"/>
</dbReference>
<evidence type="ECO:0000256" key="6">
    <source>
        <dbReference type="ARBA" id="ARBA00022801"/>
    </source>
</evidence>
<keyword evidence="8 13" id="KW-0482">Metalloprotease</keyword>
<evidence type="ECO:0000313" key="18">
    <source>
        <dbReference type="Proteomes" id="UP001181693"/>
    </source>
</evidence>
<dbReference type="PRINTS" id="PR00480">
    <property type="entry name" value="ASTACIN"/>
</dbReference>
<protein>
    <recommendedName>
        <fullName evidence="14">Metalloendopeptidase</fullName>
        <ecNumber evidence="14">3.4.24.-</ecNumber>
    </recommendedName>
</protein>
<dbReference type="EMBL" id="DYDO01000010">
    <property type="protein sequence ID" value="DBA17563.1"/>
    <property type="molecule type" value="Genomic_DNA"/>
</dbReference>
<dbReference type="SUPFAM" id="SSF49854">
    <property type="entry name" value="Spermadhesin, CUB domain"/>
    <property type="match status" value="2"/>
</dbReference>
<dbReference type="Pfam" id="PF00431">
    <property type="entry name" value="CUB"/>
    <property type="match status" value="2"/>
</dbReference>
<feature type="disulfide bond" evidence="12">
    <location>
        <begin position="342"/>
        <end position="369"/>
    </location>
</feature>
<organism evidence="17 18">
    <name type="scientific">Pyxicephalus adspersus</name>
    <name type="common">African bullfrog</name>
    <dbReference type="NCBI Taxonomy" id="30357"/>
    <lineage>
        <taxon>Eukaryota</taxon>
        <taxon>Metazoa</taxon>
        <taxon>Chordata</taxon>
        <taxon>Craniata</taxon>
        <taxon>Vertebrata</taxon>
        <taxon>Euteleostomi</taxon>
        <taxon>Amphibia</taxon>
        <taxon>Batrachia</taxon>
        <taxon>Anura</taxon>
        <taxon>Neobatrachia</taxon>
        <taxon>Ranoidea</taxon>
        <taxon>Pyxicephalidae</taxon>
        <taxon>Pyxicephalinae</taxon>
        <taxon>Pyxicephalus</taxon>
    </lineage>
</organism>
<dbReference type="SMART" id="SM00042">
    <property type="entry name" value="CUB"/>
    <property type="match status" value="2"/>
</dbReference>
<feature type="domain" description="CUB" evidence="15">
    <location>
        <begin position="342"/>
        <end position="456"/>
    </location>
</feature>
<evidence type="ECO:0000256" key="1">
    <source>
        <dbReference type="ARBA" id="ARBA00022490"/>
    </source>
</evidence>
<evidence type="ECO:0000256" key="9">
    <source>
        <dbReference type="ARBA" id="ARBA00023145"/>
    </source>
</evidence>
<keyword evidence="4" id="KW-0732">Signal</keyword>
<dbReference type="PANTHER" id="PTHR10127">
    <property type="entry name" value="DISCOIDIN, CUB, EGF, LAMININ , AND ZINC METALLOPROTEASE DOMAIN CONTAINING"/>
    <property type="match status" value="1"/>
</dbReference>
<dbReference type="InterPro" id="IPR035914">
    <property type="entry name" value="Sperma_CUB_dom_sf"/>
</dbReference>
<keyword evidence="7 13" id="KW-0862">Zinc</keyword>
<dbReference type="GO" id="GO:0006508">
    <property type="term" value="P:proteolysis"/>
    <property type="evidence" value="ECO:0007669"/>
    <property type="project" value="UniProtKB-KW"/>
</dbReference>
<keyword evidence="6 13" id="KW-0378">Hydrolase</keyword>
<dbReference type="SMART" id="SM00235">
    <property type="entry name" value="ZnMc"/>
    <property type="match status" value="1"/>
</dbReference>
<dbReference type="AlphaFoldDB" id="A0AAV2ZTS5"/>
<reference evidence="17" key="1">
    <citation type="thesis" date="2020" institute="ProQuest LLC" country="789 East Eisenhower Parkway, Ann Arbor, MI, USA">
        <title>Comparative Genomics and Chromosome Evolution.</title>
        <authorList>
            <person name="Mudd A.B."/>
        </authorList>
    </citation>
    <scope>NUCLEOTIDE SEQUENCE</scope>
    <source>
        <strain evidence="17">1538</strain>
        <tissue evidence="17">Blood</tissue>
    </source>
</reference>
<dbReference type="GO" id="GO:0004222">
    <property type="term" value="F:metalloendopeptidase activity"/>
    <property type="evidence" value="ECO:0007669"/>
    <property type="project" value="UniProtKB-UniRule"/>
</dbReference>
<dbReference type="InterPro" id="IPR001506">
    <property type="entry name" value="Peptidase_M12A"/>
</dbReference>
<evidence type="ECO:0000256" key="12">
    <source>
        <dbReference type="PROSITE-ProRule" id="PRU00059"/>
    </source>
</evidence>
<keyword evidence="2 13" id="KW-0645">Protease</keyword>
<proteinExistence type="predicted"/>
<feature type="binding site" evidence="13">
    <location>
        <position position="135"/>
    </location>
    <ligand>
        <name>Zn(2+)</name>
        <dbReference type="ChEBI" id="CHEBI:29105"/>
        <note>catalytic</note>
    </ligand>
</feature>
<dbReference type="PROSITE" id="PS01180">
    <property type="entry name" value="CUB"/>
    <property type="match status" value="2"/>
</dbReference>
<keyword evidence="5" id="KW-0677">Repeat</keyword>
<evidence type="ECO:0000259" key="15">
    <source>
        <dbReference type="PROSITE" id="PS01180"/>
    </source>
</evidence>
<evidence type="ECO:0000256" key="10">
    <source>
        <dbReference type="ARBA" id="ARBA00023157"/>
    </source>
</evidence>
<name>A0AAV2ZTS5_PYXAD</name>
<feature type="binding site" evidence="13">
    <location>
        <position position="125"/>
    </location>
    <ligand>
        <name>Zn(2+)</name>
        <dbReference type="ChEBI" id="CHEBI:29105"/>
        <note>catalytic</note>
    </ligand>
</feature>
<keyword evidence="9" id="KW-0865">Zymogen</keyword>
<evidence type="ECO:0000256" key="7">
    <source>
        <dbReference type="ARBA" id="ARBA00022833"/>
    </source>
</evidence>
<feature type="domain" description="Peptidase M12A" evidence="16">
    <location>
        <begin position="27"/>
        <end position="226"/>
    </location>
</feature>
<dbReference type="PANTHER" id="PTHR10127:SF888">
    <property type="entry name" value="METALLOENDOPEPTIDASE"/>
    <property type="match status" value="1"/>
</dbReference>
<comment type="subcellular location">
    <subcellularLocation>
        <location evidence="11">Cytoplasmic vesicle</location>
        <location evidence="11">Secretory vesicle</location>
        <location evidence="11">Cortical granule</location>
    </subcellularLocation>
</comment>
<comment type="caution">
    <text evidence="12">Lacks conserved residue(s) required for the propagation of feature annotation.</text>
</comment>
<evidence type="ECO:0000256" key="8">
    <source>
        <dbReference type="ARBA" id="ARBA00023049"/>
    </source>
</evidence>
<keyword evidence="18" id="KW-1185">Reference proteome</keyword>
<evidence type="ECO:0000256" key="11">
    <source>
        <dbReference type="ARBA" id="ARBA00037865"/>
    </source>
</evidence>
<accession>A0AAV2ZTS5</accession>
<keyword evidence="3 13" id="KW-0479">Metal-binding</keyword>
<feature type="active site" evidence="13">
    <location>
        <position position="126"/>
    </location>
</feature>
<dbReference type="PROSITE" id="PS51864">
    <property type="entry name" value="ASTACIN"/>
    <property type="match status" value="1"/>
</dbReference>
<dbReference type="GO" id="GO:0060473">
    <property type="term" value="C:cortical granule"/>
    <property type="evidence" value="ECO:0007669"/>
    <property type="project" value="UniProtKB-SubCell"/>
</dbReference>
<gene>
    <name evidence="17" type="ORF">GDO54_002989</name>
</gene>
<keyword evidence="1" id="KW-0963">Cytoplasm</keyword>
<comment type="cofactor">
    <cofactor evidence="13 14">
        <name>Zn(2+)</name>
        <dbReference type="ChEBI" id="CHEBI:29105"/>
    </cofactor>
    <text evidence="13 14">Binds 1 zinc ion per subunit.</text>
</comment>
<evidence type="ECO:0000256" key="4">
    <source>
        <dbReference type="ARBA" id="ARBA00022729"/>
    </source>
</evidence>
<dbReference type="EC" id="3.4.24.-" evidence="14"/>
<dbReference type="Gene3D" id="3.40.390.10">
    <property type="entry name" value="Collagenase (Catalytic Domain)"/>
    <property type="match status" value="1"/>
</dbReference>
<evidence type="ECO:0000256" key="14">
    <source>
        <dbReference type="RuleBase" id="RU361183"/>
    </source>
</evidence>
<dbReference type="PIRSF" id="PIRSF038057">
    <property type="entry name" value="Hatching_enzyme_Uvs2"/>
    <property type="match status" value="1"/>
</dbReference>
<evidence type="ECO:0000256" key="13">
    <source>
        <dbReference type="PROSITE-ProRule" id="PRU01211"/>
    </source>
</evidence>
<dbReference type="CDD" id="cd00041">
    <property type="entry name" value="CUB"/>
    <property type="match status" value="2"/>
</dbReference>
<feature type="binding site" evidence="13">
    <location>
        <position position="129"/>
    </location>
    <ligand>
        <name>Zn(2+)</name>
        <dbReference type="ChEBI" id="CHEBI:29105"/>
        <note>catalytic</note>
    </ligand>
</feature>
<dbReference type="Gene3D" id="2.60.120.290">
    <property type="entry name" value="Spermadhesin, CUB domain"/>
    <property type="match status" value="2"/>
</dbReference>
<dbReference type="SUPFAM" id="SSF55486">
    <property type="entry name" value="Metalloproteases ('zincins'), catalytic domain"/>
    <property type="match status" value="1"/>
</dbReference>
<evidence type="ECO:0000259" key="16">
    <source>
        <dbReference type="PROSITE" id="PS51864"/>
    </source>
</evidence>
<comment type="caution">
    <text evidence="17">The sequence shown here is derived from an EMBL/GenBank/DDBJ whole genome shotgun (WGS) entry which is preliminary data.</text>
</comment>
<dbReference type="InterPro" id="IPR006026">
    <property type="entry name" value="Peptidase_Metallo"/>
</dbReference>